<keyword evidence="2" id="KW-1185">Reference proteome</keyword>
<evidence type="ECO:0008006" key="3">
    <source>
        <dbReference type="Google" id="ProtNLM"/>
    </source>
</evidence>
<organism evidence="1 2">
    <name type="scientific">Litorivicinus lipolyticus</name>
    <dbReference type="NCBI Taxonomy" id="418701"/>
    <lineage>
        <taxon>Bacteria</taxon>
        <taxon>Pseudomonadati</taxon>
        <taxon>Pseudomonadota</taxon>
        <taxon>Gammaproteobacteria</taxon>
        <taxon>Oceanospirillales</taxon>
        <taxon>Litorivicinaceae</taxon>
        <taxon>Litorivicinus</taxon>
    </lineage>
</organism>
<evidence type="ECO:0000313" key="2">
    <source>
        <dbReference type="Proteomes" id="UP000388235"/>
    </source>
</evidence>
<dbReference type="Proteomes" id="UP000388235">
    <property type="component" value="Chromosome"/>
</dbReference>
<gene>
    <name evidence="1" type="ORF">GH975_11120</name>
</gene>
<accession>A0A5Q2QFH0</accession>
<dbReference type="KEGG" id="llp:GH975_11120"/>
<dbReference type="RefSeq" id="WP_153714585.1">
    <property type="nucleotide sequence ID" value="NZ_CP045871.1"/>
</dbReference>
<dbReference type="Gene3D" id="3.40.1260.10">
    <property type="entry name" value="DsrEFH-like"/>
    <property type="match status" value="1"/>
</dbReference>
<evidence type="ECO:0000313" key="1">
    <source>
        <dbReference type="EMBL" id="QGG81082.1"/>
    </source>
</evidence>
<dbReference type="SUPFAM" id="SSF75169">
    <property type="entry name" value="DsrEFH-like"/>
    <property type="match status" value="1"/>
</dbReference>
<dbReference type="InterPro" id="IPR027396">
    <property type="entry name" value="DsrEFH-like"/>
</dbReference>
<dbReference type="AlphaFoldDB" id="A0A5Q2QFH0"/>
<dbReference type="OrthoDB" id="5704412at2"/>
<protein>
    <recommendedName>
        <fullName evidence="3">DsrE/DsrF-like family protein</fullName>
    </recommendedName>
</protein>
<name>A0A5Q2QFH0_9GAMM</name>
<reference evidence="1 2" key="1">
    <citation type="submission" date="2019-11" db="EMBL/GenBank/DDBJ databases">
        <authorList>
            <person name="Khan S.A."/>
            <person name="Jeon C.O."/>
            <person name="Chun B.H."/>
        </authorList>
    </citation>
    <scope>NUCLEOTIDE SEQUENCE [LARGE SCALE GENOMIC DNA]</scope>
    <source>
        <strain evidence="1 2">IMCC 1097</strain>
    </source>
</reference>
<sequence>MVPLQAPSFTQLSNHNFDELSALLMRADDLARASNFSPVEPVTFVLHGDEINLFKRANYGVNQSLVDLAARLDAFKVIDVRVCETWLRDNQVAVTDLPPFVELVPFGPSFQAGLARSGAIPF</sequence>
<proteinExistence type="predicted"/>
<dbReference type="EMBL" id="CP045871">
    <property type="protein sequence ID" value="QGG81082.1"/>
    <property type="molecule type" value="Genomic_DNA"/>
</dbReference>